<name>A0A165ZA20_9EURY</name>
<protein>
    <submittedName>
        <fullName evidence="1">Uncharacterized protein</fullName>
    </submittedName>
</protein>
<keyword evidence="2" id="KW-1185">Reference proteome</keyword>
<reference evidence="1 2" key="1">
    <citation type="submission" date="2016-04" db="EMBL/GenBank/DDBJ databases">
        <title>Genome sequence of Methanobrevibacter filiformis DSM 11501.</title>
        <authorList>
            <person name="Poehlein A."/>
            <person name="Seedorf H."/>
            <person name="Daniel R."/>
        </authorList>
    </citation>
    <scope>NUCLEOTIDE SEQUENCE [LARGE SCALE GENOMIC DNA]</scope>
    <source>
        <strain evidence="1 2">DSM 11501</strain>
    </source>
</reference>
<dbReference type="PATRIC" id="fig|55758.3.peg.1972"/>
<comment type="caution">
    <text evidence="1">The sequence shown here is derived from an EMBL/GenBank/DDBJ whole genome shotgun (WGS) entry which is preliminary data.</text>
</comment>
<evidence type="ECO:0000313" key="1">
    <source>
        <dbReference type="EMBL" id="KZX10458.1"/>
    </source>
</evidence>
<dbReference type="EMBL" id="LWMT01000274">
    <property type="protein sequence ID" value="KZX10458.1"/>
    <property type="molecule type" value="Genomic_DNA"/>
</dbReference>
<sequence length="136" mass="15709">MKLNIDKKIGNQRLKVEFPKDEETKKKEYIEWMRKEGAGCQIYEKIDDKVTKNKAKIKIVPNGVIISSPPENDKKIPWDKIVGSERWTYNSLKINLVKDIEGLESPIIYLTNCYSAIYIVDMINESAKGVDEEGWS</sequence>
<dbReference type="RefSeq" id="WP_066973728.1">
    <property type="nucleotide sequence ID" value="NZ_LWMT01000274.1"/>
</dbReference>
<dbReference type="Proteomes" id="UP000077066">
    <property type="component" value="Unassembled WGS sequence"/>
</dbReference>
<dbReference type="AlphaFoldDB" id="A0A165ZA20"/>
<accession>A0A165ZA20</accession>
<gene>
    <name evidence="1" type="ORF">MBFIL_17570</name>
</gene>
<organism evidence="1 2">
    <name type="scientific">Methanobrevibacter filiformis</name>
    <dbReference type="NCBI Taxonomy" id="55758"/>
    <lineage>
        <taxon>Archaea</taxon>
        <taxon>Methanobacteriati</taxon>
        <taxon>Methanobacteriota</taxon>
        <taxon>Methanomada group</taxon>
        <taxon>Methanobacteria</taxon>
        <taxon>Methanobacteriales</taxon>
        <taxon>Methanobacteriaceae</taxon>
        <taxon>Methanobrevibacter</taxon>
    </lineage>
</organism>
<proteinExistence type="predicted"/>
<evidence type="ECO:0000313" key="2">
    <source>
        <dbReference type="Proteomes" id="UP000077066"/>
    </source>
</evidence>
<dbReference type="STRING" id="55758.MBFIL_17570"/>